<comment type="similarity">
    <text evidence="4 5">Belongs to the RNA methyltransferase RlmH family.</text>
</comment>
<dbReference type="Pfam" id="PF02590">
    <property type="entry name" value="SPOUT_MTase"/>
    <property type="match status" value="1"/>
</dbReference>
<comment type="subunit">
    <text evidence="5">Homodimer.</text>
</comment>
<keyword evidence="3 5" id="KW-0949">S-adenosyl-L-methionine</keyword>
<keyword evidence="5" id="KW-0963">Cytoplasm</keyword>
<keyword evidence="2 5" id="KW-0808">Transferase</keyword>
<dbReference type="NCBIfam" id="NF000989">
    <property type="entry name" value="PRK00103.2-3"/>
    <property type="match status" value="1"/>
</dbReference>
<feature type="binding site" evidence="5">
    <location>
        <position position="109"/>
    </location>
    <ligand>
        <name>S-adenosyl-L-methionine</name>
        <dbReference type="ChEBI" id="CHEBI:59789"/>
    </ligand>
</feature>
<dbReference type="Gene3D" id="3.40.1280.10">
    <property type="match status" value="1"/>
</dbReference>
<dbReference type="EMBL" id="AP014809">
    <property type="protein sequence ID" value="BAU91001.1"/>
    <property type="molecule type" value="Genomic_DNA"/>
</dbReference>
<gene>
    <name evidence="5" type="primary">rlmH</name>
    <name evidence="6" type="ORF">MPPM_2396</name>
</gene>
<comment type="function">
    <text evidence="5">Specifically methylates the pseudouridine at position 1915 (m3Psi1915) in 23S rRNA.</text>
</comment>
<dbReference type="RefSeq" id="WP_096485237.1">
    <property type="nucleotide sequence ID" value="NZ_AP014809.1"/>
</dbReference>
<dbReference type="Proteomes" id="UP000218288">
    <property type="component" value="Chromosome"/>
</dbReference>
<evidence type="ECO:0000256" key="5">
    <source>
        <dbReference type="HAMAP-Rule" id="MF_00658"/>
    </source>
</evidence>
<dbReference type="InterPro" id="IPR029026">
    <property type="entry name" value="tRNA_m1G_MTases_N"/>
</dbReference>
<comment type="caution">
    <text evidence="5">Lacks conserved residue(s) required for the propagation of feature annotation.</text>
</comment>
<dbReference type="InterPro" id="IPR029028">
    <property type="entry name" value="Alpha/beta_knot_MTases"/>
</dbReference>
<organism evidence="6 7">
    <name type="scientific">Methylorubrum populi</name>
    <dbReference type="NCBI Taxonomy" id="223967"/>
    <lineage>
        <taxon>Bacteria</taxon>
        <taxon>Pseudomonadati</taxon>
        <taxon>Pseudomonadota</taxon>
        <taxon>Alphaproteobacteria</taxon>
        <taxon>Hyphomicrobiales</taxon>
        <taxon>Methylobacteriaceae</taxon>
        <taxon>Methylorubrum</taxon>
    </lineage>
</organism>
<dbReference type="PANTHER" id="PTHR33603">
    <property type="entry name" value="METHYLTRANSFERASE"/>
    <property type="match status" value="1"/>
</dbReference>
<dbReference type="CDD" id="cd18081">
    <property type="entry name" value="RlmH-like"/>
    <property type="match status" value="1"/>
</dbReference>
<proteinExistence type="inferred from homology"/>
<dbReference type="GO" id="GO:0005737">
    <property type="term" value="C:cytoplasm"/>
    <property type="evidence" value="ECO:0007669"/>
    <property type="project" value="UniProtKB-SubCell"/>
</dbReference>
<name>A0A160PGT0_9HYPH</name>
<evidence type="ECO:0000256" key="4">
    <source>
        <dbReference type="ARBA" id="ARBA00038303"/>
    </source>
</evidence>
<evidence type="ECO:0000256" key="3">
    <source>
        <dbReference type="ARBA" id="ARBA00022691"/>
    </source>
</evidence>
<evidence type="ECO:0000313" key="7">
    <source>
        <dbReference type="Proteomes" id="UP000218288"/>
    </source>
</evidence>
<dbReference type="GO" id="GO:0070038">
    <property type="term" value="F:rRNA (pseudouridine-N3-)-methyltransferase activity"/>
    <property type="evidence" value="ECO:0007669"/>
    <property type="project" value="UniProtKB-UniRule"/>
</dbReference>
<dbReference type="OrthoDB" id="9806643at2"/>
<dbReference type="HAMAP" id="MF_00658">
    <property type="entry name" value="23SrRNA_methyltr_H"/>
    <property type="match status" value="1"/>
</dbReference>
<evidence type="ECO:0000256" key="2">
    <source>
        <dbReference type="ARBA" id="ARBA00022679"/>
    </source>
</evidence>
<evidence type="ECO:0000256" key="1">
    <source>
        <dbReference type="ARBA" id="ARBA00022603"/>
    </source>
</evidence>
<dbReference type="PANTHER" id="PTHR33603:SF1">
    <property type="entry name" value="RIBOSOMAL RNA LARGE SUBUNIT METHYLTRANSFERASE H"/>
    <property type="match status" value="1"/>
</dbReference>
<dbReference type="PIRSF" id="PIRSF004505">
    <property type="entry name" value="MT_bac"/>
    <property type="match status" value="1"/>
</dbReference>
<dbReference type="InterPro" id="IPR003742">
    <property type="entry name" value="RlmH-like"/>
</dbReference>
<keyword evidence="5" id="KW-0698">rRNA processing</keyword>
<protein>
    <recommendedName>
        <fullName evidence="5">Ribosomal RNA large subunit methyltransferase H</fullName>
        <ecNumber evidence="5">2.1.1.177</ecNumber>
    </recommendedName>
    <alternativeName>
        <fullName evidence="5">23S rRNA (pseudouridine1915-N3)-methyltransferase</fullName>
    </alternativeName>
    <alternativeName>
        <fullName evidence="5">23S rRNA m3Psi1915 methyltransferase</fullName>
    </alternativeName>
    <alternativeName>
        <fullName evidence="5">rRNA (pseudouridine-N3-)-methyltransferase RlmH</fullName>
    </alternativeName>
</protein>
<sequence>MRLLVVAIGRLKNGPERDLAARYRERAVALGKSLGVTACDLIEIPESRARRSADRIAEEAAAILALVPADAAVIACDERGRSDWPSERIADKIGNWRDAGRSSLVLVVGGADGLHESVRARADHILAFGAATLPHGLVRVLALEQVYRALTILAGHPYHRGDPEA</sequence>
<dbReference type="EC" id="2.1.1.177" evidence="5"/>
<accession>A0A160PGT0</accession>
<evidence type="ECO:0000313" key="6">
    <source>
        <dbReference type="EMBL" id="BAU91001.1"/>
    </source>
</evidence>
<dbReference type="NCBIfam" id="NF000991">
    <property type="entry name" value="PRK00103.2-5"/>
    <property type="match status" value="1"/>
</dbReference>
<reference evidence="6 7" key="1">
    <citation type="journal article" date="2016" name="Genome Announc.">
        <title>Complete Genome Sequence of Methylobacterium populi P-1M, Isolated from Pink-Pigmented Household Biofilm.</title>
        <authorList>
            <person name="Morohoshi T."/>
            <person name="Ikeda T."/>
        </authorList>
    </citation>
    <scope>NUCLEOTIDE SEQUENCE [LARGE SCALE GENOMIC DNA]</scope>
    <source>
        <strain evidence="6 7">P-1M</strain>
    </source>
</reference>
<keyword evidence="1 5" id="KW-0489">Methyltransferase</keyword>
<comment type="subcellular location">
    <subcellularLocation>
        <location evidence="5">Cytoplasm</location>
    </subcellularLocation>
</comment>
<comment type="catalytic activity">
    <reaction evidence="5">
        <text>pseudouridine(1915) in 23S rRNA + S-adenosyl-L-methionine = N(3)-methylpseudouridine(1915) in 23S rRNA + S-adenosyl-L-homocysteine + H(+)</text>
        <dbReference type="Rhea" id="RHEA:42752"/>
        <dbReference type="Rhea" id="RHEA-COMP:10221"/>
        <dbReference type="Rhea" id="RHEA-COMP:10222"/>
        <dbReference type="ChEBI" id="CHEBI:15378"/>
        <dbReference type="ChEBI" id="CHEBI:57856"/>
        <dbReference type="ChEBI" id="CHEBI:59789"/>
        <dbReference type="ChEBI" id="CHEBI:65314"/>
        <dbReference type="ChEBI" id="CHEBI:74486"/>
        <dbReference type="EC" id="2.1.1.177"/>
    </reaction>
</comment>
<dbReference type="SUPFAM" id="SSF75217">
    <property type="entry name" value="alpha/beta knot"/>
    <property type="match status" value="1"/>
</dbReference>
<dbReference type="AlphaFoldDB" id="A0A160PGT0"/>